<dbReference type="OrthoDB" id="9782658at2"/>
<dbReference type="EMBL" id="QEYD01000004">
    <property type="protein sequence ID" value="PWE29533.1"/>
    <property type="molecule type" value="Genomic_DNA"/>
</dbReference>
<feature type="domain" description="Microcystin LR degradation protein MlrC C-terminal" evidence="2">
    <location>
        <begin position="296"/>
        <end position="476"/>
    </location>
</feature>
<dbReference type="InterPro" id="IPR015995">
    <property type="entry name" value="MlrC_N"/>
</dbReference>
<dbReference type="GO" id="GO:0006508">
    <property type="term" value="P:proteolysis"/>
    <property type="evidence" value="ECO:0007669"/>
    <property type="project" value="UniProtKB-KW"/>
</dbReference>
<keyword evidence="1" id="KW-0482">Metalloprotease</keyword>
<dbReference type="PIRSF" id="PIRSF012702">
    <property type="entry name" value="UCP012702"/>
    <property type="match status" value="1"/>
</dbReference>
<evidence type="ECO:0000259" key="2">
    <source>
        <dbReference type="Pfam" id="PF07171"/>
    </source>
</evidence>
<dbReference type="Pfam" id="PF07364">
    <property type="entry name" value="DUF1485"/>
    <property type="match status" value="1"/>
</dbReference>
<dbReference type="InterPro" id="IPR010799">
    <property type="entry name" value="MlrC_C"/>
</dbReference>
<comment type="caution">
    <text evidence="4">The sequence shown here is derived from an EMBL/GenBank/DDBJ whole genome shotgun (WGS) entry which is preliminary data.</text>
</comment>
<keyword evidence="1" id="KW-0378">Hydrolase</keyword>
<feature type="domain" description="Microcystin LR degradation protein MlrC N-terminal" evidence="3">
    <location>
        <begin position="2"/>
        <end position="286"/>
    </location>
</feature>
<comment type="function">
    <text evidence="1">Involved in peptidolytic degradation of cyclic heptapeptide hepatotoxin microcystin (MC).</text>
</comment>
<dbReference type="Proteomes" id="UP000244940">
    <property type="component" value="Unassembled WGS sequence"/>
</dbReference>
<name>A0A2U2CCD0_9RHOB</name>
<protein>
    <recommendedName>
        <fullName evidence="1">Microcystinase C</fullName>
        <shortName evidence="1">MlrC</shortName>
    </recommendedName>
</protein>
<proteinExistence type="inferred from homology"/>
<keyword evidence="5" id="KW-1185">Reference proteome</keyword>
<comment type="similarity">
    <text evidence="1">Belongs to the peptidase M81 family.</text>
</comment>
<evidence type="ECO:0000256" key="1">
    <source>
        <dbReference type="PIRNR" id="PIRNR012702"/>
    </source>
</evidence>
<dbReference type="GO" id="GO:0046872">
    <property type="term" value="F:metal ion binding"/>
    <property type="evidence" value="ECO:0007669"/>
    <property type="project" value="UniProtKB-KW"/>
</dbReference>
<evidence type="ECO:0000259" key="3">
    <source>
        <dbReference type="Pfam" id="PF07364"/>
    </source>
</evidence>
<dbReference type="GO" id="GO:0008237">
    <property type="term" value="F:metallopeptidase activity"/>
    <property type="evidence" value="ECO:0007669"/>
    <property type="project" value="UniProtKB-KW"/>
</dbReference>
<dbReference type="Pfam" id="PF07171">
    <property type="entry name" value="MlrC_C"/>
    <property type="match status" value="1"/>
</dbReference>
<gene>
    <name evidence="4" type="ORF">C4N9_07235</name>
</gene>
<dbReference type="InterPro" id="IPR009197">
    <property type="entry name" value="MlrC"/>
</dbReference>
<accession>A0A2U2CCD0</accession>
<evidence type="ECO:0000313" key="5">
    <source>
        <dbReference type="Proteomes" id="UP000244940"/>
    </source>
</evidence>
<reference evidence="4 5" key="1">
    <citation type="submission" date="2018-05" db="EMBL/GenBank/DDBJ databases">
        <title>Pararhodobacter marina sp. nov., isolated from deep-sea water of the Indian Ocean.</title>
        <authorList>
            <person name="Lai Q.Sr."/>
            <person name="Liu X."/>
            <person name="Shao Z."/>
        </authorList>
    </citation>
    <scope>NUCLEOTIDE SEQUENCE [LARGE SCALE GENOMIC DNA]</scope>
    <source>
        <strain evidence="4 5">CIC4N-9</strain>
    </source>
</reference>
<evidence type="ECO:0000313" key="4">
    <source>
        <dbReference type="EMBL" id="PWE29533.1"/>
    </source>
</evidence>
<organism evidence="4 5">
    <name type="scientific">Pararhodobacter marinus</name>
    <dbReference type="NCBI Taxonomy" id="2184063"/>
    <lineage>
        <taxon>Bacteria</taxon>
        <taxon>Pseudomonadati</taxon>
        <taxon>Pseudomonadota</taxon>
        <taxon>Alphaproteobacteria</taxon>
        <taxon>Rhodobacterales</taxon>
        <taxon>Paracoccaceae</taxon>
        <taxon>Pararhodobacter</taxon>
    </lineage>
</organism>
<dbReference type="AlphaFoldDB" id="A0A2U2CCD0"/>
<keyword evidence="1" id="KW-0645">Protease</keyword>
<sequence>MKTFIACLATETNSFSPLPTSYASFDEGMIHHGTATSSKPLYWTGAMSLWRKEAEARGWDVAESLAAFAQPSGPTLRKVYEQFRDEILADLKAAMPVDIVLLQLHGAMIADGYPDCEGDLIAHIRALAPDAKIGALLDPHCHLTEVMLTKADALICFKEYPHIDILDRGAELFALIADAAEGKTNPVMRDYDCRIVMAMPTPEGPMRDFVDAMSARETEPGILSLSLAHGFPWGDHERTGARALAITDGDPALAEKIAREIGEKLWAEKEAIFQKVLTIDEALDLAAGHNQGPIVLADMSDNAGGGAPGDATFVLRAMLDRGLTSVVSGLYWDPQLVRLCQDAGEGATLPVRLGGKVGPMSGDPLDLTVTIKRIVPGLAQTFGTLPVELGTSVWLSIDTGTNDPSENIDIVVNDIRTQTFHPDAFTQIGIDVQGKRHVVVKSSNHFRAGFAPIASVIIPIASPGAITPDFTAIPYKIRSLNYWPRVENPFA</sequence>
<dbReference type="GeneID" id="94364677"/>
<keyword evidence="1" id="KW-0479">Metal-binding</keyword>
<comment type="cofactor">
    <cofactor evidence="1">
        <name>Zn(2+)</name>
        <dbReference type="ChEBI" id="CHEBI:29105"/>
    </cofactor>
    <text evidence="1">Binds 1 zinc ion per subunit.</text>
</comment>
<dbReference type="RefSeq" id="WP_109532647.1">
    <property type="nucleotide sequence ID" value="NZ_QEYD01000004.1"/>
</dbReference>